<dbReference type="PANTHER" id="PTHR30472:SF1">
    <property type="entry name" value="FE(3+) DICITRATE TRANSPORT SYSTEM PERMEASE PROTEIN FECC-RELATED"/>
    <property type="match status" value="1"/>
</dbReference>
<dbReference type="GO" id="GO:0005886">
    <property type="term" value="C:plasma membrane"/>
    <property type="evidence" value="ECO:0007669"/>
    <property type="project" value="UniProtKB-SubCell"/>
</dbReference>
<evidence type="ECO:0000256" key="1">
    <source>
        <dbReference type="ARBA" id="ARBA00004651"/>
    </source>
</evidence>
<feature type="transmembrane region" description="Helical" evidence="8">
    <location>
        <begin position="6"/>
        <end position="25"/>
    </location>
</feature>
<organism evidence="9 10">
    <name type="scientific">Corynebacterium lowii</name>
    <dbReference type="NCBI Taxonomy" id="1544413"/>
    <lineage>
        <taxon>Bacteria</taxon>
        <taxon>Bacillati</taxon>
        <taxon>Actinomycetota</taxon>
        <taxon>Actinomycetes</taxon>
        <taxon>Mycobacteriales</taxon>
        <taxon>Corynebacteriaceae</taxon>
        <taxon>Corynebacterium</taxon>
    </lineage>
</organism>
<proteinExistence type="inferred from homology"/>
<dbReference type="InterPro" id="IPR000522">
    <property type="entry name" value="ABC_transptr_permease_BtuC"/>
</dbReference>
<protein>
    <submittedName>
        <fullName evidence="9">Ferric enterobactin transport system permease protein FepD</fullName>
    </submittedName>
</protein>
<evidence type="ECO:0000256" key="2">
    <source>
        <dbReference type="ARBA" id="ARBA00007935"/>
    </source>
</evidence>
<dbReference type="SUPFAM" id="SSF81345">
    <property type="entry name" value="ABC transporter involved in vitamin B12 uptake, BtuC"/>
    <property type="match status" value="1"/>
</dbReference>
<evidence type="ECO:0000256" key="3">
    <source>
        <dbReference type="ARBA" id="ARBA00022448"/>
    </source>
</evidence>
<sequence>MRRSAPILAIGATAVVVLIVFSLFLGSRIMPLPEVAQALLDGPGSADDSAHVVWHLRVPRTILALLVGAALGMAGAIAQAWTRNPLADPGFIGITAGAACAMAVGMTLGITAVGGRLAMALVGAAVAASIVLLVSRASLDPLTVILVGVGVSAALQALTTAMALQSSAVLDGMRQWNLGSTQGRGAEDIAVAAAGLIVGGLVAALVARPLDLLSLGEEASVALGSSPTRVRLLAVLAVVLLAGAATAAVGPLVFVGFAAPHLVRVFTGPELRRMLLPTALVGAAVALAADIVGRVVMRPGELEMSIVMAVVGAPIVIWAVRRFRSLKSSVEVGL</sequence>
<feature type="transmembrane region" description="Helical" evidence="8">
    <location>
        <begin position="61"/>
        <end position="78"/>
    </location>
</feature>
<comment type="subcellular location">
    <subcellularLocation>
        <location evidence="1">Cell membrane</location>
        <topology evidence="1">Multi-pass membrane protein</topology>
    </subcellularLocation>
</comment>
<dbReference type="Gene3D" id="1.10.3470.10">
    <property type="entry name" value="ABC transporter involved in vitamin B12 uptake, BtuC"/>
    <property type="match status" value="1"/>
</dbReference>
<dbReference type="PANTHER" id="PTHR30472">
    <property type="entry name" value="FERRIC ENTEROBACTIN TRANSPORT SYSTEM PERMEASE PROTEIN"/>
    <property type="match status" value="1"/>
</dbReference>
<evidence type="ECO:0000256" key="5">
    <source>
        <dbReference type="ARBA" id="ARBA00022692"/>
    </source>
</evidence>
<feature type="transmembrane region" description="Helical" evidence="8">
    <location>
        <begin position="275"/>
        <end position="296"/>
    </location>
</feature>
<dbReference type="Pfam" id="PF01032">
    <property type="entry name" value="FecCD"/>
    <property type="match status" value="1"/>
</dbReference>
<feature type="transmembrane region" description="Helical" evidence="8">
    <location>
        <begin position="117"/>
        <end position="139"/>
    </location>
</feature>
<dbReference type="RefSeq" id="WP_055178773.1">
    <property type="nucleotide sequence ID" value="NZ_JAUSQY010000001.1"/>
</dbReference>
<dbReference type="InterPro" id="IPR037294">
    <property type="entry name" value="ABC_BtuC-like"/>
</dbReference>
<feature type="transmembrane region" description="Helical" evidence="8">
    <location>
        <begin position="302"/>
        <end position="320"/>
    </location>
</feature>
<evidence type="ECO:0000256" key="8">
    <source>
        <dbReference type="SAM" id="Phobius"/>
    </source>
</evidence>
<dbReference type="STRING" id="1544413.Clow_02055"/>
<dbReference type="CDD" id="cd06550">
    <property type="entry name" value="TM_ABC_iron-siderophores_like"/>
    <property type="match status" value="1"/>
</dbReference>
<reference evidence="9 10" key="1">
    <citation type="submission" date="2015-10" db="EMBL/GenBank/DDBJ databases">
        <title>Corynebacteirum lowii and Corynebacterium oculi species nova, derived from human clinical disease and and emended description of Corynebacterium mastiditis.</title>
        <authorList>
            <person name="Bernard K."/>
            <person name="Pacheco A.L."/>
            <person name="Mcdougall C."/>
            <person name="Burtx T."/>
            <person name="Weibe D."/>
            <person name="Tyler S."/>
            <person name="Olson A.B."/>
            <person name="Cnockaert M."/>
            <person name="Eguchi H."/>
            <person name="Kuwahara T."/>
            <person name="Nakayama-Imaohji H."/>
            <person name="Boudewijins M."/>
            <person name="Van Hoecke F."/>
            <person name="Bernier A.-M."/>
            <person name="Vandamme P."/>
        </authorList>
    </citation>
    <scope>NUCLEOTIDE SEQUENCE [LARGE SCALE GENOMIC DNA]</scope>
    <source>
        <strain evidence="9 10">NML 130206</strain>
    </source>
</reference>
<feature type="transmembrane region" description="Helical" evidence="8">
    <location>
        <begin position="145"/>
        <end position="168"/>
    </location>
</feature>
<dbReference type="PATRIC" id="fig|1544413.3.peg.2060"/>
<dbReference type="EMBL" id="LKEV01000007">
    <property type="protein sequence ID" value="KQB84796.1"/>
    <property type="molecule type" value="Genomic_DNA"/>
</dbReference>
<keyword evidence="10" id="KW-1185">Reference proteome</keyword>
<dbReference type="GO" id="GO:0033214">
    <property type="term" value="P:siderophore-iron import into cell"/>
    <property type="evidence" value="ECO:0007669"/>
    <property type="project" value="TreeGrafter"/>
</dbReference>
<name>A0A0Q0Z5L8_9CORY</name>
<dbReference type="AlphaFoldDB" id="A0A0Q0Z5L8"/>
<keyword evidence="7 8" id="KW-0472">Membrane</keyword>
<comment type="caution">
    <text evidence="9">The sequence shown here is derived from an EMBL/GenBank/DDBJ whole genome shotgun (WGS) entry which is preliminary data.</text>
</comment>
<dbReference type="GO" id="GO:0022857">
    <property type="term" value="F:transmembrane transporter activity"/>
    <property type="evidence" value="ECO:0007669"/>
    <property type="project" value="InterPro"/>
</dbReference>
<evidence type="ECO:0000313" key="10">
    <source>
        <dbReference type="Proteomes" id="UP000050488"/>
    </source>
</evidence>
<keyword evidence="6 8" id="KW-1133">Transmembrane helix</keyword>
<evidence type="ECO:0000256" key="7">
    <source>
        <dbReference type="ARBA" id="ARBA00023136"/>
    </source>
</evidence>
<evidence type="ECO:0000313" key="9">
    <source>
        <dbReference type="EMBL" id="KQB84796.1"/>
    </source>
</evidence>
<feature type="transmembrane region" description="Helical" evidence="8">
    <location>
        <begin position="90"/>
        <end position="110"/>
    </location>
</feature>
<keyword evidence="4" id="KW-1003">Cell membrane</keyword>
<keyword evidence="3" id="KW-0813">Transport</keyword>
<keyword evidence="5 8" id="KW-0812">Transmembrane</keyword>
<accession>A0A0Q0Z5L8</accession>
<feature type="transmembrane region" description="Helical" evidence="8">
    <location>
        <begin position="189"/>
        <end position="210"/>
    </location>
</feature>
<comment type="similarity">
    <text evidence="2">Belongs to the binding-protein-dependent transport system permease family. FecCD subfamily.</text>
</comment>
<gene>
    <name evidence="9" type="primary">fepD_1</name>
    <name evidence="9" type="ORF">Clow_02055</name>
</gene>
<feature type="transmembrane region" description="Helical" evidence="8">
    <location>
        <begin position="230"/>
        <end position="263"/>
    </location>
</feature>
<evidence type="ECO:0000256" key="4">
    <source>
        <dbReference type="ARBA" id="ARBA00022475"/>
    </source>
</evidence>
<dbReference type="Proteomes" id="UP000050488">
    <property type="component" value="Unassembled WGS sequence"/>
</dbReference>
<evidence type="ECO:0000256" key="6">
    <source>
        <dbReference type="ARBA" id="ARBA00022989"/>
    </source>
</evidence>